<evidence type="ECO:0000256" key="2">
    <source>
        <dbReference type="SAM" id="SignalP"/>
    </source>
</evidence>
<organism evidence="3 4">
    <name type="scientific">Qipengyuania oceanensis</name>
    <dbReference type="NCBI Taxonomy" id="1463597"/>
    <lineage>
        <taxon>Bacteria</taxon>
        <taxon>Pseudomonadati</taxon>
        <taxon>Pseudomonadota</taxon>
        <taxon>Alphaproteobacteria</taxon>
        <taxon>Sphingomonadales</taxon>
        <taxon>Erythrobacteraceae</taxon>
        <taxon>Qipengyuania</taxon>
    </lineage>
</organism>
<name>A0A844YBH8_9SPHN</name>
<dbReference type="Proteomes" id="UP000445582">
    <property type="component" value="Unassembled WGS sequence"/>
</dbReference>
<keyword evidence="4" id="KW-1185">Reference proteome</keyword>
<keyword evidence="1" id="KW-1133">Transmembrane helix</keyword>
<sequence length="75" mass="7327">MRKLVSAAVAAGLLAGTSVSASAAPAMDRASAPAAESNEMGDALGLPAIVHIALLAGLVIAVFLIIDDDDDPVSA</sequence>
<evidence type="ECO:0000256" key="1">
    <source>
        <dbReference type="SAM" id="Phobius"/>
    </source>
</evidence>
<evidence type="ECO:0000313" key="4">
    <source>
        <dbReference type="Proteomes" id="UP000445582"/>
    </source>
</evidence>
<keyword evidence="1" id="KW-0812">Transmembrane</keyword>
<dbReference type="EMBL" id="WTYN01000001">
    <property type="protein sequence ID" value="MXO61561.1"/>
    <property type="molecule type" value="Genomic_DNA"/>
</dbReference>
<feature type="transmembrane region" description="Helical" evidence="1">
    <location>
        <begin position="47"/>
        <end position="66"/>
    </location>
</feature>
<dbReference type="RefSeq" id="WP_160670057.1">
    <property type="nucleotide sequence ID" value="NZ_WTYN01000001.1"/>
</dbReference>
<accession>A0A844YBH8</accession>
<comment type="caution">
    <text evidence="3">The sequence shown here is derived from an EMBL/GenBank/DDBJ whole genome shotgun (WGS) entry which is preliminary data.</text>
</comment>
<reference evidence="3 4" key="1">
    <citation type="submission" date="2019-12" db="EMBL/GenBank/DDBJ databases">
        <title>Genomic-based taxomic classification of the family Erythrobacteraceae.</title>
        <authorList>
            <person name="Xu L."/>
        </authorList>
    </citation>
    <scope>NUCLEOTIDE SEQUENCE [LARGE SCALE GENOMIC DNA]</scope>
    <source>
        <strain evidence="3 4">MCCC 1A09965</strain>
    </source>
</reference>
<evidence type="ECO:0008006" key="5">
    <source>
        <dbReference type="Google" id="ProtNLM"/>
    </source>
</evidence>
<feature type="signal peptide" evidence="2">
    <location>
        <begin position="1"/>
        <end position="23"/>
    </location>
</feature>
<evidence type="ECO:0000313" key="3">
    <source>
        <dbReference type="EMBL" id="MXO61561.1"/>
    </source>
</evidence>
<protein>
    <recommendedName>
        <fullName evidence="5">Ferrochelatase</fullName>
    </recommendedName>
</protein>
<keyword evidence="1" id="KW-0472">Membrane</keyword>
<proteinExistence type="predicted"/>
<keyword evidence="2" id="KW-0732">Signal</keyword>
<dbReference type="AlphaFoldDB" id="A0A844YBH8"/>
<feature type="chain" id="PRO_5032610144" description="Ferrochelatase" evidence="2">
    <location>
        <begin position="24"/>
        <end position="75"/>
    </location>
</feature>
<gene>
    <name evidence="3" type="ORF">GRI48_00910</name>
</gene>